<feature type="signal peptide" evidence="1">
    <location>
        <begin position="1"/>
        <end position="24"/>
    </location>
</feature>
<gene>
    <name evidence="2" type="primary">ORF188114</name>
</gene>
<feature type="non-terminal residue" evidence="2">
    <location>
        <position position="1"/>
    </location>
</feature>
<proteinExistence type="predicted"/>
<dbReference type="AlphaFoldDB" id="A0A0B7BHP7"/>
<sequence>ADGPLISLWKHYIFCLSVCILVLYENIEYLQTGPGTECPMKNCVQNVDKIVLAQSSKRDAGEGLDIVLCTVT</sequence>
<keyword evidence="1" id="KW-0732">Signal</keyword>
<evidence type="ECO:0000256" key="1">
    <source>
        <dbReference type="SAM" id="SignalP"/>
    </source>
</evidence>
<accession>A0A0B7BHP7</accession>
<evidence type="ECO:0000313" key="2">
    <source>
        <dbReference type="EMBL" id="CEK92412.1"/>
    </source>
</evidence>
<organism evidence="2">
    <name type="scientific">Arion vulgaris</name>
    <dbReference type="NCBI Taxonomy" id="1028688"/>
    <lineage>
        <taxon>Eukaryota</taxon>
        <taxon>Metazoa</taxon>
        <taxon>Spiralia</taxon>
        <taxon>Lophotrochozoa</taxon>
        <taxon>Mollusca</taxon>
        <taxon>Gastropoda</taxon>
        <taxon>Heterobranchia</taxon>
        <taxon>Euthyneura</taxon>
        <taxon>Panpulmonata</taxon>
        <taxon>Eupulmonata</taxon>
        <taxon>Stylommatophora</taxon>
        <taxon>Helicina</taxon>
        <taxon>Arionoidea</taxon>
        <taxon>Arionidae</taxon>
        <taxon>Arion</taxon>
    </lineage>
</organism>
<reference evidence="2" key="1">
    <citation type="submission" date="2014-12" db="EMBL/GenBank/DDBJ databases">
        <title>Insight into the proteome of Arion vulgaris.</title>
        <authorList>
            <person name="Aradska J."/>
            <person name="Bulat T."/>
            <person name="Smidak R."/>
            <person name="Sarate P."/>
            <person name="Gangsoo J."/>
            <person name="Sialana F."/>
            <person name="Bilban M."/>
            <person name="Lubec G."/>
        </authorList>
    </citation>
    <scope>NUCLEOTIDE SEQUENCE</scope>
    <source>
        <tissue evidence="2">Skin</tissue>
    </source>
</reference>
<protein>
    <submittedName>
        <fullName evidence="2">Uncharacterized protein</fullName>
    </submittedName>
</protein>
<feature type="chain" id="PRO_5002112150" evidence="1">
    <location>
        <begin position="25"/>
        <end position="72"/>
    </location>
</feature>
<name>A0A0B7BHP7_9EUPU</name>
<dbReference type="EMBL" id="HACG01045547">
    <property type="protein sequence ID" value="CEK92412.1"/>
    <property type="molecule type" value="Transcribed_RNA"/>
</dbReference>